<evidence type="ECO:0000313" key="5">
    <source>
        <dbReference type="EMBL" id="OPH81289.1"/>
    </source>
</evidence>
<keyword evidence="1" id="KW-0805">Transcription regulation</keyword>
<evidence type="ECO:0000256" key="3">
    <source>
        <dbReference type="ARBA" id="ARBA00023163"/>
    </source>
</evidence>
<dbReference type="RefSeq" id="WP_079448490.1">
    <property type="nucleotide sequence ID" value="NZ_MWPQ01000077.1"/>
</dbReference>
<dbReference type="InterPro" id="IPR018060">
    <property type="entry name" value="HTH_AraC"/>
</dbReference>
<organism evidence="5 6">
    <name type="scientific">Nitrobacter vulgaris</name>
    <dbReference type="NCBI Taxonomy" id="29421"/>
    <lineage>
        <taxon>Bacteria</taxon>
        <taxon>Pseudomonadati</taxon>
        <taxon>Pseudomonadota</taxon>
        <taxon>Alphaproteobacteria</taxon>
        <taxon>Hyphomicrobiales</taxon>
        <taxon>Nitrobacteraceae</taxon>
        <taxon>Nitrobacter</taxon>
    </lineage>
</organism>
<name>A0A1V4HTU6_NITVU</name>
<dbReference type="InterPro" id="IPR050959">
    <property type="entry name" value="MarA-like"/>
</dbReference>
<reference evidence="5 6" key="1">
    <citation type="submission" date="2017-02" db="EMBL/GenBank/DDBJ databases">
        <title>Genome sequence of the nitrite-oxidizing bacterium Nitrobacter vulgaris strain Ab1.</title>
        <authorList>
            <person name="Mellbye B.L."/>
            <person name="Davis E.W."/>
            <person name="Spieck E."/>
            <person name="Chang J.H."/>
            <person name="Bottomley P.J."/>
            <person name="Sayavedra-Soto L.A."/>
        </authorList>
    </citation>
    <scope>NUCLEOTIDE SEQUENCE [LARGE SCALE GENOMIC DNA]</scope>
    <source>
        <strain evidence="5 6">Ab1</strain>
    </source>
</reference>
<dbReference type="Pfam" id="PF12833">
    <property type="entry name" value="HTH_18"/>
    <property type="match status" value="1"/>
</dbReference>
<feature type="domain" description="HTH araC/xylS-type" evidence="4">
    <location>
        <begin position="216"/>
        <end position="315"/>
    </location>
</feature>
<dbReference type="PANTHER" id="PTHR47504:SF5">
    <property type="entry name" value="RIGHT ORIGIN-BINDING PROTEIN"/>
    <property type="match status" value="1"/>
</dbReference>
<dbReference type="STRING" id="29421.B2M20_18545"/>
<gene>
    <name evidence="5" type="ORF">B2M20_18545</name>
</gene>
<evidence type="ECO:0000256" key="2">
    <source>
        <dbReference type="ARBA" id="ARBA00023125"/>
    </source>
</evidence>
<dbReference type="PROSITE" id="PS01124">
    <property type="entry name" value="HTH_ARAC_FAMILY_2"/>
    <property type="match status" value="1"/>
</dbReference>
<dbReference type="GO" id="GO:0043565">
    <property type="term" value="F:sequence-specific DNA binding"/>
    <property type="evidence" value="ECO:0007669"/>
    <property type="project" value="InterPro"/>
</dbReference>
<keyword evidence="3" id="KW-0804">Transcription</keyword>
<evidence type="ECO:0000259" key="4">
    <source>
        <dbReference type="PROSITE" id="PS01124"/>
    </source>
</evidence>
<dbReference type="PROSITE" id="PS00041">
    <property type="entry name" value="HTH_ARAC_FAMILY_1"/>
    <property type="match status" value="1"/>
</dbReference>
<comment type="caution">
    <text evidence="5">The sequence shown here is derived from an EMBL/GenBank/DDBJ whole genome shotgun (WGS) entry which is preliminary data.</text>
</comment>
<evidence type="ECO:0000313" key="6">
    <source>
        <dbReference type="Proteomes" id="UP000189940"/>
    </source>
</evidence>
<dbReference type="GO" id="GO:0003700">
    <property type="term" value="F:DNA-binding transcription factor activity"/>
    <property type="evidence" value="ECO:0007669"/>
    <property type="project" value="InterPro"/>
</dbReference>
<accession>A0A1V4HTU6</accession>
<protein>
    <recommendedName>
        <fullName evidence="4">HTH araC/xylS-type domain-containing protein</fullName>
    </recommendedName>
</protein>
<dbReference type="Gene3D" id="1.10.10.60">
    <property type="entry name" value="Homeodomain-like"/>
    <property type="match status" value="1"/>
</dbReference>
<dbReference type="SMART" id="SM00342">
    <property type="entry name" value="HTH_ARAC"/>
    <property type="match status" value="1"/>
</dbReference>
<evidence type="ECO:0000256" key="1">
    <source>
        <dbReference type="ARBA" id="ARBA00023015"/>
    </source>
</evidence>
<dbReference type="AlphaFoldDB" id="A0A1V4HTU6"/>
<proteinExistence type="predicted"/>
<dbReference type="SUPFAM" id="SSF46689">
    <property type="entry name" value="Homeodomain-like"/>
    <property type="match status" value="1"/>
</dbReference>
<dbReference type="EMBL" id="MWPQ01000077">
    <property type="protein sequence ID" value="OPH81289.1"/>
    <property type="molecule type" value="Genomic_DNA"/>
</dbReference>
<sequence>MNALIPAVELLKASSEQPLRCALDMNTSSVLPPEQFDFFRSWYAGIAEVTLFQEECSSFLAHQMVWDFGKLTFIYLTLPYCQFGWRHLSRPTIDNWYLTLLLPKAQNSRDDFEAGDLGLQSFADPFEYISKKTDFLAFVLPRNLHFIQSSTIEIRRNSKQLLTDYMLLLHRSLPHLRSTDALNIAAATTSLLAACLAPSRDRIAEAQRPIEVVLMNRASQIIAKRLSDPKLTPDLLCREIGVSRSGLYRIFESVGGVANYIRRARLCKTRDALADSSDGRSIFAIAEQYGFMDPSTYSRMFKKEFGISPRDARTEGWLNLKFARPTDRTPTLRNLLLGNYWDRSNDVDRL</sequence>
<dbReference type="Proteomes" id="UP000189940">
    <property type="component" value="Unassembled WGS sequence"/>
</dbReference>
<dbReference type="InterPro" id="IPR009057">
    <property type="entry name" value="Homeodomain-like_sf"/>
</dbReference>
<keyword evidence="6" id="KW-1185">Reference proteome</keyword>
<keyword evidence="2" id="KW-0238">DNA-binding</keyword>
<dbReference type="InterPro" id="IPR018062">
    <property type="entry name" value="HTH_AraC-typ_CS"/>
</dbReference>
<dbReference type="PANTHER" id="PTHR47504">
    <property type="entry name" value="RIGHT ORIGIN-BINDING PROTEIN"/>
    <property type="match status" value="1"/>
</dbReference>
<dbReference type="OrthoDB" id="7904253at2"/>